<organism evidence="2 3">
    <name type="scientific">Candidatus Phocaeicola faecigallinarum</name>
    <dbReference type="NCBI Taxonomy" id="2838732"/>
    <lineage>
        <taxon>Bacteria</taxon>
        <taxon>Pseudomonadati</taxon>
        <taxon>Bacteroidota</taxon>
        <taxon>Bacteroidia</taxon>
        <taxon>Bacteroidales</taxon>
        <taxon>Bacteroidaceae</taxon>
        <taxon>Phocaeicola</taxon>
    </lineage>
</organism>
<proteinExistence type="predicted"/>
<dbReference type="InterPro" id="IPR018631">
    <property type="entry name" value="AAA-ATPase-like_dom"/>
</dbReference>
<comment type="caution">
    <text evidence="2">The sequence shown here is derived from an EMBL/GenBank/DDBJ whole genome shotgun (WGS) entry which is preliminary data.</text>
</comment>
<evidence type="ECO:0000313" key="2">
    <source>
        <dbReference type="EMBL" id="MBU3838831.1"/>
    </source>
</evidence>
<evidence type="ECO:0000259" key="1">
    <source>
        <dbReference type="Pfam" id="PF09820"/>
    </source>
</evidence>
<gene>
    <name evidence="2" type="ORF">H9777_11095</name>
</gene>
<evidence type="ECO:0000313" key="3">
    <source>
        <dbReference type="Proteomes" id="UP000783796"/>
    </source>
</evidence>
<dbReference type="Proteomes" id="UP000783796">
    <property type="component" value="Unassembled WGS sequence"/>
</dbReference>
<dbReference type="PANTHER" id="PTHR34825:SF1">
    <property type="entry name" value="AAA-ATPASE-LIKE DOMAIN-CONTAINING PROTEIN"/>
    <property type="match status" value="1"/>
</dbReference>
<dbReference type="AlphaFoldDB" id="A0A948WY67"/>
<feature type="non-terminal residue" evidence="2">
    <location>
        <position position="201"/>
    </location>
</feature>
<name>A0A948WY67_9BACT</name>
<reference evidence="2" key="1">
    <citation type="journal article" date="2021" name="PeerJ">
        <title>Extensive microbial diversity within the chicken gut microbiome revealed by metagenomics and culture.</title>
        <authorList>
            <person name="Gilroy R."/>
            <person name="Ravi A."/>
            <person name="Getino M."/>
            <person name="Pursley I."/>
            <person name="Horton D.L."/>
            <person name="Alikhan N.F."/>
            <person name="Baker D."/>
            <person name="Gharbi K."/>
            <person name="Hall N."/>
            <person name="Watson M."/>
            <person name="Adriaenssens E.M."/>
            <person name="Foster-Nyarko E."/>
            <person name="Jarju S."/>
            <person name="Secka A."/>
            <person name="Antonio M."/>
            <person name="Oren A."/>
            <person name="Chaudhuri R.R."/>
            <person name="La Ragione R."/>
            <person name="Hildebrand F."/>
            <person name="Pallen M.J."/>
        </authorList>
    </citation>
    <scope>NUCLEOTIDE SEQUENCE</scope>
    <source>
        <strain evidence="2">G4-2901</strain>
    </source>
</reference>
<sequence length="201" mass="23598">MKYPIGIQSFEKIRINGYVYIDKTEYIYKMVQEGSAYFLSRPRRFGKSLLVSTLEAYFKGKRELFEGLDIEKEEREWKVYPVLHIDLNAETYSEPSDIKTVLERHLNAWEDKYGRDTREQTLSDRFYGIIHRAYQTTGSPVVVLVDEYDKPLLQSIHNEPLQQEYRAILKAFYGVLKSTDAYLKFVFLTGVTKFGQVSVFS</sequence>
<protein>
    <submittedName>
        <fullName evidence="2">AAA family ATPase</fullName>
    </submittedName>
</protein>
<dbReference type="PANTHER" id="PTHR34825">
    <property type="entry name" value="CONSERVED PROTEIN, WITH A WEAK D-GALACTARATE DEHYDRATASE/ALTRONATE HYDROLASE DOMAIN"/>
    <property type="match status" value="1"/>
</dbReference>
<dbReference type="SUPFAM" id="SSF52540">
    <property type="entry name" value="P-loop containing nucleoside triphosphate hydrolases"/>
    <property type="match status" value="1"/>
</dbReference>
<dbReference type="Pfam" id="PF09820">
    <property type="entry name" value="AAA-ATPase_like"/>
    <property type="match status" value="1"/>
</dbReference>
<dbReference type="EMBL" id="JAHLFW010000090">
    <property type="protein sequence ID" value="MBU3838831.1"/>
    <property type="molecule type" value="Genomic_DNA"/>
</dbReference>
<reference evidence="2" key="2">
    <citation type="submission" date="2021-04" db="EMBL/GenBank/DDBJ databases">
        <authorList>
            <person name="Gilroy R."/>
        </authorList>
    </citation>
    <scope>NUCLEOTIDE SEQUENCE</scope>
    <source>
        <strain evidence="2">G4-2901</strain>
    </source>
</reference>
<accession>A0A948WY67</accession>
<feature type="domain" description="AAA-ATPase-like" evidence="1">
    <location>
        <begin position="4"/>
        <end position="200"/>
    </location>
</feature>
<dbReference type="InterPro" id="IPR027417">
    <property type="entry name" value="P-loop_NTPase"/>
</dbReference>